<dbReference type="RefSeq" id="WP_128501804.1">
    <property type="nucleotide sequence ID" value="NZ_CP035107.1"/>
</dbReference>
<organism evidence="6 7">
    <name type="scientific">Ornithobacterium rhinotracheale</name>
    <dbReference type="NCBI Taxonomy" id="28251"/>
    <lineage>
        <taxon>Bacteria</taxon>
        <taxon>Pseudomonadati</taxon>
        <taxon>Bacteroidota</taxon>
        <taxon>Flavobacteriia</taxon>
        <taxon>Flavobacteriales</taxon>
        <taxon>Weeksellaceae</taxon>
        <taxon>Ornithobacterium</taxon>
    </lineage>
</organism>
<proteinExistence type="predicted"/>
<dbReference type="Gene3D" id="2.60.120.260">
    <property type="entry name" value="Galactose-binding domain-like"/>
    <property type="match status" value="1"/>
</dbReference>
<dbReference type="PROSITE" id="PS51829">
    <property type="entry name" value="P_HOMO_B"/>
    <property type="match status" value="1"/>
</dbReference>
<feature type="domain" description="P/Homo B" evidence="5">
    <location>
        <begin position="619"/>
        <end position="778"/>
    </location>
</feature>
<evidence type="ECO:0000313" key="6">
    <source>
        <dbReference type="EMBL" id="QAR31371.1"/>
    </source>
</evidence>
<dbReference type="InterPro" id="IPR026444">
    <property type="entry name" value="Secre_tail"/>
</dbReference>
<dbReference type="InterPro" id="IPR008979">
    <property type="entry name" value="Galactose-bd-like_sf"/>
</dbReference>
<keyword evidence="3" id="KW-0378">Hydrolase</keyword>
<dbReference type="InterPro" id="IPR002884">
    <property type="entry name" value="P_dom"/>
</dbReference>
<dbReference type="OrthoDB" id="9792152at2"/>
<dbReference type="Pfam" id="PF13583">
    <property type="entry name" value="Reprolysin_4"/>
    <property type="match status" value="1"/>
</dbReference>
<evidence type="ECO:0000256" key="1">
    <source>
        <dbReference type="ARBA" id="ARBA00022670"/>
    </source>
</evidence>
<accession>A0A3R5XUC4</accession>
<dbReference type="GO" id="GO:0008237">
    <property type="term" value="F:metallopeptidase activity"/>
    <property type="evidence" value="ECO:0007669"/>
    <property type="project" value="InterPro"/>
</dbReference>
<reference evidence="6 7" key="1">
    <citation type="submission" date="2019-01" db="EMBL/GenBank/DDBJ databases">
        <title>Whole Genome of Ornithobacterium rhinotracheale FARPER-174b.</title>
        <authorList>
            <person name="Tataje-Lavanda L.A."/>
            <person name="Montalvan A."/>
            <person name="Montesinos R."/>
            <person name="Zimic M."/>
            <person name="Fernandez-Sanchez M."/>
            <person name="Fernandez-Diaz M."/>
        </authorList>
    </citation>
    <scope>NUCLEOTIDE SEQUENCE [LARGE SCALE GENOMIC DNA]</scope>
    <source>
        <strain evidence="6 7">FARPER-174b</strain>
    </source>
</reference>
<keyword evidence="2 4" id="KW-0732">Signal</keyword>
<dbReference type="AlphaFoldDB" id="A0A3R5XUC4"/>
<protein>
    <submittedName>
        <fullName evidence="6">T9SS type A sorting domain-containing protein</fullName>
    </submittedName>
</protein>
<name>A0A3R5XUC4_ORNRH</name>
<evidence type="ECO:0000256" key="4">
    <source>
        <dbReference type="SAM" id="SignalP"/>
    </source>
</evidence>
<dbReference type="InterPro" id="IPR013783">
    <property type="entry name" value="Ig-like_fold"/>
</dbReference>
<evidence type="ECO:0000256" key="3">
    <source>
        <dbReference type="ARBA" id="ARBA00022801"/>
    </source>
</evidence>
<dbReference type="Pfam" id="PF01483">
    <property type="entry name" value="P_proprotein"/>
    <property type="match status" value="1"/>
</dbReference>
<dbReference type="GO" id="GO:0006508">
    <property type="term" value="P:proteolysis"/>
    <property type="evidence" value="ECO:0007669"/>
    <property type="project" value="UniProtKB-KW"/>
</dbReference>
<dbReference type="Gene3D" id="2.60.40.10">
    <property type="entry name" value="Immunoglobulins"/>
    <property type="match status" value="1"/>
</dbReference>
<dbReference type="Proteomes" id="UP000287701">
    <property type="component" value="Chromosome"/>
</dbReference>
<keyword evidence="1" id="KW-0645">Protease</keyword>
<dbReference type="EMBL" id="CP035107">
    <property type="protein sequence ID" value="QAR31371.1"/>
    <property type="molecule type" value="Genomic_DNA"/>
</dbReference>
<evidence type="ECO:0000313" key="7">
    <source>
        <dbReference type="Proteomes" id="UP000287701"/>
    </source>
</evidence>
<dbReference type="SUPFAM" id="SSF49785">
    <property type="entry name" value="Galactose-binding domain-like"/>
    <property type="match status" value="1"/>
</dbReference>
<dbReference type="Gene3D" id="3.40.390.10">
    <property type="entry name" value="Collagenase (Catalytic Domain)"/>
    <property type="match status" value="1"/>
</dbReference>
<evidence type="ECO:0000256" key="2">
    <source>
        <dbReference type="ARBA" id="ARBA00022729"/>
    </source>
</evidence>
<dbReference type="Pfam" id="PF18962">
    <property type="entry name" value="Por_Secre_tail"/>
    <property type="match status" value="1"/>
</dbReference>
<evidence type="ECO:0000259" key="5">
    <source>
        <dbReference type="PROSITE" id="PS51829"/>
    </source>
</evidence>
<dbReference type="NCBIfam" id="TIGR04183">
    <property type="entry name" value="Por_Secre_tail"/>
    <property type="match status" value="1"/>
</dbReference>
<sequence>MKNRFLYIFILFPLVAFAQQYWQATTPKNREIQKAYHLDLMALQKNVQQKAEVEIPTKNGNFTKYQLVENSNFSPELAKKYPHIKSYIGYANGSQLRLSISPQKIDALVIHDKGGITTLAKDKNSYSVYAVNHNKLNFDFNCLTPETFNVLPPVQILPLKTDAKRRTYRTAIAVTGEYTKYHGGTKEKALAAINASLTHVNAVLEKELSVHLELIPNEDEIIFTEAQTDPFTEAQIGIKNGTWSRELQELLDDKIGNANYDLGHLLGASFGGGFAADIGTVCENGKKGSAFTAPYDAKPEGINFDIDFLTHEIGHQLGATHIFSKKEEKGVDSYVEPGSGSTIMGYAGIVREDGGKFNVQSHSDNYFNQISILQMNYTLNSKQNCGKIQELPTKPPVADAGKDYTIPAKTPFVLKGEAEGSNKEDFTYTWEQLNSSQSLNYTNADANSKTNPLFRSVKPSKEKERMFPSWDLIKKQMLTDAPFESLSNVSRALKFGFVVRDGRDYGQVATDHMEVNVQASDTGFSVVKPKAYETVAKGGELKVEWNIAKTNIAPINVFKVNIYLVTAQAGKMQKTLVKENVSNDGEETVQLPTDFEAKQAYILIESVGNIFFAVSQPFSVGYRVNNVCRNYSAEERLPLPIEDGKTAKLEFKEYTKITFSIPNDGLVNNVKLDLGINHSRMSDLQAYLISPSGEVAEIFTKLCLDKENSKINAEISDDKSAVRCTEIIHDFKPQVPFKLFNGTTQKGEWKLLIGDGVLPYEGKITKASLNLCANTFSDFTIESSSYKRLELYPNPAYNDVNVKISNLIKPGVKFKIYNLVGQLIKQDEDYTQTGNFIKKINIIGIPPGVYILQAEGNDFSESIKFIIE</sequence>
<dbReference type="InterPro" id="IPR024079">
    <property type="entry name" value="MetalloPept_cat_dom_sf"/>
</dbReference>
<gene>
    <name evidence="6" type="ORF">EQP59_08465</name>
</gene>
<feature type="chain" id="PRO_5018727675" evidence="4">
    <location>
        <begin position="19"/>
        <end position="868"/>
    </location>
</feature>
<dbReference type="GO" id="GO:0004252">
    <property type="term" value="F:serine-type endopeptidase activity"/>
    <property type="evidence" value="ECO:0007669"/>
    <property type="project" value="InterPro"/>
</dbReference>
<feature type="signal peptide" evidence="4">
    <location>
        <begin position="1"/>
        <end position="18"/>
    </location>
</feature>
<dbReference type="SUPFAM" id="SSF55486">
    <property type="entry name" value="Metalloproteases ('zincins'), catalytic domain"/>
    <property type="match status" value="1"/>
</dbReference>